<feature type="region of interest" description="Disordered" evidence="1">
    <location>
        <begin position="1"/>
        <end position="25"/>
    </location>
</feature>
<sequence>MSPTTGEADKTTPSTVPASSAISQTKGRCSFTLFSRRNDWTRSGEVDCVSFEPDSMKPFDVELTDAQKQTLGSPRGHKKNIHVPKAFNLVSRNHASFVATDKQLFLFESKAKYGTKLDGQKLQLNTFYPLKEGSQVTLSPDCRAHGTAFDFEVESISFGKAPATPSVTFSSSSIVYKYDSEVSQGTSMDSSPNDAIVIDIDSDDEDTGEQSDIEVVGCAVSSGDNGEGQVGDAQRCHWSEEDEEDRNEDDDEEDEEDDEDEEDEEDEEDDEDDEEEEEDEDDSQNRNQRWLAASHDSDDDKDHDVEPATLVELLRSAPTARAPDENPHQIFFKPRRSNQDTLFGYDTLPAHEPGSFQTPENQFDNSEEAFLFEEDERAESLLKVHEAPAESSIVKPADTSEVSVGQESTKIPVTKSNEVAMDMESTKVSVKPVSTTVSVEATTQTPLIEKSSIIDMSTVQEPAESPAFQDASTNLPTAKETIIHEPAATAPEPLPTAAFQELASIPRVRKRTREEMVKEEEDLDVPLPKKSTEGRRIGQIFTAVAAGMLVGSIGTVTALASMST</sequence>
<feature type="region of interest" description="Disordered" evidence="1">
    <location>
        <begin position="219"/>
        <end position="361"/>
    </location>
</feature>
<dbReference type="Pfam" id="PF00498">
    <property type="entry name" value="FHA"/>
    <property type="match status" value="1"/>
</dbReference>
<protein>
    <recommendedName>
        <fullName evidence="3">FHA domain-containing protein</fullName>
    </recommendedName>
</protein>
<dbReference type="InterPro" id="IPR000253">
    <property type="entry name" value="FHA_dom"/>
</dbReference>
<dbReference type="InterPro" id="IPR008984">
    <property type="entry name" value="SMAD_FHA_dom_sf"/>
</dbReference>
<gene>
    <name evidence="5" type="ORF">B0I71DRAFT_132585</name>
    <name evidence="4" type="ORF">YALI1_F00261g</name>
</gene>
<dbReference type="PANTHER" id="PTHR48147">
    <property type="entry name" value="PROTEIN CBG23787"/>
    <property type="match status" value="1"/>
</dbReference>
<feature type="compositionally biased region" description="Basic and acidic residues" evidence="1">
    <location>
        <begin position="295"/>
        <end position="306"/>
    </location>
</feature>
<organism evidence="4 6">
    <name type="scientific">Yarrowia lipolytica</name>
    <name type="common">Candida lipolytica</name>
    <dbReference type="NCBI Taxonomy" id="4952"/>
    <lineage>
        <taxon>Eukaryota</taxon>
        <taxon>Fungi</taxon>
        <taxon>Dikarya</taxon>
        <taxon>Ascomycota</taxon>
        <taxon>Saccharomycotina</taxon>
        <taxon>Dipodascomycetes</taxon>
        <taxon>Dipodascales</taxon>
        <taxon>Dipodascales incertae sedis</taxon>
        <taxon>Yarrowia</taxon>
    </lineage>
</organism>
<dbReference type="Proteomes" id="UP000256601">
    <property type="component" value="Unassembled WGS sequence"/>
</dbReference>
<keyword evidence="2" id="KW-0812">Transmembrane</keyword>
<feature type="transmembrane region" description="Helical" evidence="2">
    <location>
        <begin position="540"/>
        <end position="560"/>
    </location>
</feature>
<evidence type="ECO:0000256" key="1">
    <source>
        <dbReference type="SAM" id="MobiDB-lite"/>
    </source>
</evidence>
<dbReference type="Gene3D" id="2.60.200.20">
    <property type="match status" value="1"/>
</dbReference>
<evidence type="ECO:0000256" key="2">
    <source>
        <dbReference type="SAM" id="Phobius"/>
    </source>
</evidence>
<evidence type="ECO:0000313" key="6">
    <source>
        <dbReference type="Proteomes" id="UP000182444"/>
    </source>
</evidence>
<keyword evidence="2" id="KW-1133">Transmembrane helix</keyword>
<feature type="domain" description="FHA" evidence="3">
    <location>
        <begin position="69"/>
        <end position="122"/>
    </location>
</feature>
<dbReference type="VEuPathDB" id="FungiDB:YALI0_F00220g"/>
<feature type="compositionally biased region" description="Acidic residues" evidence="1">
    <location>
        <begin position="240"/>
        <end position="282"/>
    </location>
</feature>
<reference evidence="4 6" key="1">
    <citation type="journal article" date="2016" name="PLoS ONE">
        <title>Sequence Assembly of Yarrowia lipolytica Strain W29/CLIB89 Shows Transposable Element Diversity.</title>
        <authorList>
            <person name="Magnan C."/>
            <person name="Yu J."/>
            <person name="Chang I."/>
            <person name="Jahn E."/>
            <person name="Kanomata Y."/>
            <person name="Wu J."/>
            <person name="Zeller M."/>
            <person name="Oakes M."/>
            <person name="Baldi P."/>
            <person name="Sandmeyer S."/>
        </authorList>
    </citation>
    <scope>NUCLEOTIDE SEQUENCE [LARGE SCALE GENOMIC DNA]</scope>
    <source>
        <strain evidence="4">CLIB89</strain>
        <strain evidence="6">CLIB89(W29)</strain>
    </source>
</reference>
<feature type="compositionally biased region" description="Polar residues" evidence="1">
    <location>
        <begin position="400"/>
        <end position="409"/>
    </location>
</feature>
<dbReference type="SUPFAM" id="SSF49879">
    <property type="entry name" value="SMAD/FHA domain"/>
    <property type="match status" value="1"/>
</dbReference>
<name>A0A1D8NLB8_YARLL</name>
<reference evidence="5 7" key="2">
    <citation type="submission" date="2018-07" db="EMBL/GenBank/DDBJ databases">
        <title>Draft Genome Assemblies for Five Robust Yarrowia lipolytica Strains Exhibiting High Lipid Production and Pentose Sugar Utilization and Sugar Alcohol Secretion from Undetoxified Lignocellulosic Biomass Hydrolysates.</title>
        <authorList>
            <consortium name="DOE Joint Genome Institute"/>
            <person name="Walker C."/>
            <person name="Ryu S."/>
            <person name="Na H."/>
            <person name="Zane M."/>
            <person name="LaButti K."/>
            <person name="Lipzen A."/>
            <person name="Haridas S."/>
            <person name="Barry K."/>
            <person name="Grigoriev I.V."/>
            <person name="Quarterman J."/>
            <person name="Slininger P."/>
            <person name="Dien B."/>
            <person name="Trinh C.T."/>
        </authorList>
    </citation>
    <scope>NUCLEOTIDE SEQUENCE [LARGE SCALE GENOMIC DNA]</scope>
    <source>
        <strain evidence="5 7">YB392</strain>
    </source>
</reference>
<evidence type="ECO:0000313" key="7">
    <source>
        <dbReference type="Proteomes" id="UP000256601"/>
    </source>
</evidence>
<dbReference type="VEuPathDB" id="FungiDB:YALI1_F00261g"/>
<dbReference type="AlphaFoldDB" id="A0A1D8NLB8"/>
<keyword evidence="2" id="KW-0472">Membrane</keyword>
<evidence type="ECO:0000259" key="3">
    <source>
        <dbReference type="PROSITE" id="PS50006"/>
    </source>
</evidence>
<evidence type="ECO:0000313" key="4">
    <source>
        <dbReference type="EMBL" id="AOW06426.1"/>
    </source>
</evidence>
<accession>A0A1D8NLB8</accession>
<dbReference type="CDD" id="cd00060">
    <property type="entry name" value="FHA"/>
    <property type="match status" value="1"/>
</dbReference>
<dbReference type="EMBL" id="KZ859002">
    <property type="protein sequence ID" value="RDW25430.1"/>
    <property type="molecule type" value="Genomic_DNA"/>
</dbReference>
<feature type="region of interest" description="Disordered" evidence="1">
    <location>
        <begin position="388"/>
        <end position="409"/>
    </location>
</feature>
<proteinExistence type="predicted"/>
<dbReference type="Proteomes" id="UP000182444">
    <property type="component" value="Chromosome 1F"/>
</dbReference>
<evidence type="ECO:0000313" key="5">
    <source>
        <dbReference type="EMBL" id="RDW25430.1"/>
    </source>
</evidence>
<dbReference type="PANTHER" id="PTHR48147:SF3">
    <property type="entry name" value="MYELIN TRANSCRIPTION FACTOR 1-LIKE PROTEIN"/>
    <property type="match status" value="1"/>
</dbReference>
<dbReference type="PROSITE" id="PS50006">
    <property type="entry name" value="FHA_DOMAIN"/>
    <property type="match status" value="1"/>
</dbReference>
<dbReference type="EMBL" id="CP017558">
    <property type="protein sequence ID" value="AOW06426.1"/>
    <property type="molecule type" value="Genomic_DNA"/>
</dbReference>